<evidence type="ECO:0000256" key="7">
    <source>
        <dbReference type="ARBA" id="ARBA00023002"/>
    </source>
</evidence>
<dbReference type="Proteomes" id="UP000694580">
    <property type="component" value="Chromosome 9"/>
</dbReference>
<comment type="similarity">
    <text evidence="3 10">Belongs to the 3-beta-HSD family.</text>
</comment>
<dbReference type="PANTHER" id="PTHR43245:SF51">
    <property type="entry name" value="SHORT CHAIN DEHYDROGENASE_REDUCTASE FAMILY 42E, MEMBER 2"/>
    <property type="match status" value="1"/>
</dbReference>
<dbReference type="AlphaFoldDB" id="A0AAY4DRI2"/>
<name>A0AAY4DRI2_9TELE</name>
<sequence length="374" mass="42040">MSLTGDVCVVTGAFGFVGDRVVRLLLEEERLAEIRLLDKNIRPELLQSLEDKMGETKISVFEGDIRDAELVRRVCQGASLMFHTASLIDVLGSIDYNEMYGVNVKGTHVLLDACLQENLSSFIYTSSIEVAGPNPRGDPIINGNEETPYSSCLKFPYSKTKQEAERLCLSTNGEMLRNGGHLATCCLRPMYIFGDGCRFTVGHMKDGIRNGNMLLRISRKEARVNPVYVGNVAFAHLQAARALRDPNKRATVGGNFYYISDNTPPVSYSDFNHTVLSPIGFGIQERPSLPFPLLYVICFLLETLQTVLRPFLRYTPPINRQLLTMLNTPFSFSYQKAQRDIGYTPRYSWAESRKVTTDWLASILPKERESIKAK</sequence>
<evidence type="ECO:0000256" key="6">
    <source>
        <dbReference type="ARBA" id="ARBA00022989"/>
    </source>
</evidence>
<dbReference type="FunFam" id="3.40.50.720:FF:000220">
    <property type="entry name" value="3 beta-hydroxysteroid dehydrogenase/Delta 5--&gt;4-isomerase type 1"/>
    <property type="match status" value="1"/>
</dbReference>
<dbReference type="InterPro" id="IPR050177">
    <property type="entry name" value="Lipid_A_modif_metabolic_enz"/>
</dbReference>
<accession>A0AAY4DRI2</accession>
<dbReference type="GO" id="GO:0031966">
    <property type="term" value="C:mitochondrial membrane"/>
    <property type="evidence" value="ECO:0007669"/>
    <property type="project" value="UniProtKB-SubCell"/>
</dbReference>
<evidence type="ECO:0000256" key="2">
    <source>
        <dbReference type="ARBA" id="ARBA00004389"/>
    </source>
</evidence>
<evidence type="ECO:0000256" key="5">
    <source>
        <dbReference type="ARBA" id="ARBA00022824"/>
    </source>
</evidence>
<evidence type="ECO:0000259" key="11">
    <source>
        <dbReference type="Pfam" id="PF01073"/>
    </source>
</evidence>
<organism evidence="12 13">
    <name type="scientific">Denticeps clupeoides</name>
    <name type="common">denticle herring</name>
    <dbReference type="NCBI Taxonomy" id="299321"/>
    <lineage>
        <taxon>Eukaryota</taxon>
        <taxon>Metazoa</taxon>
        <taxon>Chordata</taxon>
        <taxon>Craniata</taxon>
        <taxon>Vertebrata</taxon>
        <taxon>Euteleostomi</taxon>
        <taxon>Actinopterygii</taxon>
        <taxon>Neopterygii</taxon>
        <taxon>Teleostei</taxon>
        <taxon>Clupei</taxon>
        <taxon>Clupeiformes</taxon>
        <taxon>Denticipitoidei</taxon>
        <taxon>Denticipitidae</taxon>
        <taxon>Denticeps</taxon>
    </lineage>
</organism>
<reference evidence="12" key="2">
    <citation type="submission" date="2025-08" db="UniProtKB">
        <authorList>
            <consortium name="Ensembl"/>
        </authorList>
    </citation>
    <scope>IDENTIFICATION</scope>
</reference>
<dbReference type="GO" id="GO:0006694">
    <property type="term" value="P:steroid biosynthetic process"/>
    <property type="evidence" value="ECO:0007669"/>
    <property type="project" value="InterPro"/>
</dbReference>
<evidence type="ECO:0000313" key="12">
    <source>
        <dbReference type="Ensembl" id="ENSDCDP00010048008.1"/>
    </source>
</evidence>
<evidence type="ECO:0000256" key="4">
    <source>
        <dbReference type="ARBA" id="ARBA00022692"/>
    </source>
</evidence>
<keyword evidence="6" id="KW-1133">Transmembrane helix</keyword>
<feature type="domain" description="3-beta hydroxysteroid dehydrogenase/isomerase" evidence="11">
    <location>
        <begin position="9"/>
        <end position="290"/>
    </location>
</feature>
<evidence type="ECO:0000256" key="9">
    <source>
        <dbReference type="ARBA" id="ARBA00023136"/>
    </source>
</evidence>
<keyword evidence="4" id="KW-0812">Transmembrane</keyword>
<proteinExistence type="inferred from homology"/>
<dbReference type="InterPro" id="IPR036291">
    <property type="entry name" value="NAD(P)-bd_dom_sf"/>
</dbReference>
<dbReference type="PANTHER" id="PTHR43245">
    <property type="entry name" value="BIFUNCTIONAL POLYMYXIN RESISTANCE PROTEIN ARNA"/>
    <property type="match status" value="1"/>
</dbReference>
<dbReference type="SUPFAM" id="SSF51735">
    <property type="entry name" value="NAD(P)-binding Rossmann-fold domains"/>
    <property type="match status" value="1"/>
</dbReference>
<dbReference type="GO" id="GO:0005789">
    <property type="term" value="C:endoplasmic reticulum membrane"/>
    <property type="evidence" value="ECO:0007669"/>
    <property type="project" value="UniProtKB-SubCell"/>
</dbReference>
<evidence type="ECO:0000256" key="1">
    <source>
        <dbReference type="ARBA" id="ARBA00004304"/>
    </source>
</evidence>
<dbReference type="InterPro" id="IPR002225">
    <property type="entry name" value="3Beta_OHSteriod_DH/Estase"/>
</dbReference>
<evidence type="ECO:0000256" key="10">
    <source>
        <dbReference type="RuleBase" id="RU004475"/>
    </source>
</evidence>
<keyword evidence="5" id="KW-0256">Endoplasmic reticulum</keyword>
<keyword evidence="9" id="KW-0472">Membrane</keyword>
<reference evidence="12 13" key="1">
    <citation type="submission" date="2020-06" db="EMBL/GenBank/DDBJ databases">
        <authorList>
            <consortium name="Wellcome Sanger Institute Data Sharing"/>
        </authorList>
    </citation>
    <scope>NUCLEOTIDE SEQUENCE [LARGE SCALE GENOMIC DNA]</scope>
</reference>
<evidence type="ECO:0000313" key="13">
    <source>
        <dbReference type="Proteomes" id="UP000694580"/>
    </source>
</evidence>
<comment type="subcellular location">
    <subcellularLocation>
        <location evidence="2">Endoplasmic reticulum membrane</location>
        <topology evidence="2">Single-pass membrane protein</topology>
    </subcellularLocation>
    <subcellularLocation>
        <location evidence="1">Mitochondrion membrane</location>
        <topology evidence="1">Single-pass membrane protein</topology>
    </subcellularLocation>
</comment>
<evidence type="ECO:0000256" key="8">
    <source>
        <dbReference type="ARBA" id="ARBA00023128"/>
    </source>
</evidence>
<keyword evidence="13" id="KW-1185">Reference proteome</keyword>
<dbReference type="Ensembl" id="ENSDCDT00010058279.1">
    <property type="protein sequence ID" value="ENSDCDP00010048008.1"/>
    <property type="gene ID" value="ENSDCDG00010028956.1"/>
</dbReference>
<keyword evidence="7 10" id="KW-0560">Oxidoreductase</keyword>
<reference evidence="12" key="3">
    <citation type="submission" date="2025-09" db="UniProtKB">
        <authorList>
            <consortium name="Ensembl"/>
        </authorList>
    </citation>
    <scope>IDENTIFICATION</scope>
</reference>
<keyword evidence="8" id="KW-0496">Mitochondrion</keyword>
<protein>
    <recommendedName>
        <fullName evidence="11">3-beta hydroxysteroid dehydrogenase/isomerase domain-containing protein</fullName>
    </recommendedName>
</protein>
<dbReference type="Pfam" id="PF01073">
    <property type="entry name" value="3Beta_HSD"/>
    <property type="match status" value="1"/>
</dbReference>
<dbReference type="GeneTree" id="ENSGT00940000155444"/>
<dbReference type="Gene3D" id="3.40.50.720">
    <property type="entry name" value="NAD(P)-binding Rossmann-like Domain"/>
    <property type="match status" value="1"/>
</dbReference>
<dbReference type="GO" id="GO:0016616">
    <property type="term" value="F:oxidoreductase activity, acting on the CH-OH group of donors, NAD or NADP as acceptor"/>
    <property type="evidence" value="ECO:0007669"/>
    <property type="project" value="InterPro"/>
</dbReference>
<evidence type="ECO:0000256" key="3">
    <source>
        <dbReference type="ARBA" id="ARBA00009219"/>
    </source>
</evidence>